<reference evidence="2 3" key="1">
    <citation type="submission" date="2019-03" db="EMBL/GenBank/DDBJ databases">
        <title>Freshwater and sediment microbial communities from various areas in North America, analyzing microbe dynamics in response to fracking.</title>
        <authorList>
            <person name="Lamendella R."/>
        </authorList>
    </citation>
    <scope>NUCLEOTIDE SEQUENCE [LARGE SCALE GENOMIC DNA]</scope>
    <source>
        <strain evidence="2 3">175.2</strain>
    </source>
</reference>
<gene>
    <name evidence="2" type="ORF">EDC90_101553</name>
</gene>
<organism evidence="2 3">
    <name type="scientific">Martelella mediterranea</name>
    <dbReference type="NCBI Taxonomy" id="293089"/>
    <lineage>
        <taxon>Bacteria</taxon>
        <taxon>Pseudomonadati</taxon>
        <taxon>Pseudomonadota</taxon>
        <taxon>Alphaproteobacteria</taxon>
        <taxon>Hyphomicrobiales</taxon>
        <taxon>Aurantimonadaceae</taxon>
        <taxon>Martelella</taxon>
    </lineage>
</organism>
<evidence type="ECO:0000313" key="2">
    <source>
        <dbReference type="EMBL" id="TCT38842.1"/>
    </source>
</evidence>
<dbReference type="InterPro" id="IPR009506">
    <property type="entry name" value="YjiS-like"/>
</dbReference>
<dbReference type="EMBL" id="SMAR01000015">
    <property type="protein sequence ID" value="TCT38842.1"/>
    <property type="molecule type" value="Genomic_DNA"/>
</dbReference>
<dbReference type="RefSeq" id="WP_165972809.1">
    <property type="nucleotide sequence ID" value="NZ_SMAR01000015.1"/>
</dbReference>
<evidence type="ECO:0000259" key="1">
    <source>
        <dbReference type="Pfam" id="PF06568"/>
    </source>
</evidence>
<protein>
    <submittedName>
        <fullName evidence="2">Uncharacterized protein DUF1127</fullName>
    </submittedName>
</protein>
<comment type="caution">
    <text evidence="2">The sequence shown here is derived from an EMBL/GenBank/DDBJ whole genome shotgun (WGS) entry which is preliminary data.</text>
</comment>
<sequence length="90" mass="10172">MNTLNRTAESRTSGHGSTTFEMIQAAFAATMRFFRNRFAIKELAELDDALLKDLGLTRHDVNRAYYSAASEDPMTDLKQSAARRAQRMIV</sequence>
<feature type="domain" description="YjiS-like" evidence="1">
    <location>
        <begin position="31"/>
        <end position="60"/>
    </location>
</feature>
<name>A0A4R3NRX0_9HYPH</name>
<evidence type="ECO:0000313" key="3">
    <source>
        <dbReference type="Proteomes" id="UP000295097"/>
    </source>
</evidence>
<proteinExistence type="predicted"/>
<accession>A0A4R3NRX0</accession>
<dbReference type="Proteomes" id="UP000295097">
    <property type="component" value="Unassembled WGS sequence"/>
</dbReference>
<dbReference type="Pfam" id="PF06568">
    <property type="entry name" value="YjiS-like"/>
    <property type="match status" value="1"/>
</dbReference>
<keyword evidence="3" id="KW-1185">Reference proteome</keyword>
<dbReference type="AlphaFoldDB" id="A0A4R3NRX0"/>